<dbReference type="CDD" id="cd00067">
    <property type="entry name" value="GAL4"/>
    <property type="match status" value="1"/>
</dbReference>
<dbReference type="GO" id="GO:0000981">
    <property type="term" value="F:DNA-binding transcription factor activity, RNA polymerase II-specific"/>
    <property type="evidence" value="ECO:0007669"/>
    <property type="project" value="InterPro"/>
</dbReference>
<evidence type="ECO:0000256" key="3">
    <source>
        <dbReference type="ARBA" id="ARBA00023242"/>
    </source>
</evidence>
<keyword evidence="7" id="KW-1185">Reference proteome</keyword>
<accession>A0A5N5DD11</accession>
<dbReference type="SMART" id="SM00906">
    <property type="entry name" value="Fungal_trans"/>
    <property type="match status" value="1"/>
</dbReference>
<organism evidence="6 7">
    <name type="scientific">Lasiodiplodia theobromae</name>
    <dbReference type="NCBI Taxonomy" id="45133"/>
    <lineage>
        <taxon>Eukaryota</taxon>
        <taxon>Fungi</taxon>
        <taxon>Dikarya</taxon>
        <taxon>Ascomycota</taxon>
        <taxon>Pezizomycotina</taxon>
        <taxon>Dothideomycetes</taxon>
        <taxon>Dothideomycetes incertae sedis</taxon>
        <taxon>Botryosphaeriales</taxon>
        <taxon>Botryosphaeriaceae</taxon>
        <taxon>Lasiodiplodia</taxon>
    </lineage>
</organism>
<feature type="compositionally biased region" description="Low complexity" evidence="4">
    <location>
        <begin position="562"/>
        <end position="580"/>
    </location>
</feature>
<sequence>MESQQQQQPKKRRVVTACAECHRRKQKCDRKKPCNVCLAREVPDKCFYGEVAQDVGAPLPRSTGNQDKQGYSALEGATAFGDLKKILEGDNFFRVATSNNNRTQYADEAETKYLAFIKNLPTKAIVEELTEVYFVESNWSYPIAERPFFNELFTSWFALNSTTTRYTGPKGVSRDIQYFGALLFQVCAMALQLIPPNAPCLKELSVANATECDRLSQKFSDIAMEIMNLLGRHDPTLSAVQTDFLRAVWLKNSSRGTEAWHALNDAIIQAQEIGLHRQAEIQQSTCLEETLKQLWYDEHKRRIWIVLFSWNSFMAWVLGRPRQINISDCDIRTPMDCNIPNDPSSKVPLATPPSGDDDMPSLFSSTIVQYELSKKVHEMREMMADKPYTRDYGIVWNFHKQILSIMASAPPLVRPENPDTSFDQKYPVLPTKRWQIISVAHNMIMVLHRSHMAIHVESRRAAVQAALNVLNAQERYFSISKPHHYKLFGLTFYTIDSCIMLSAIIVMYPPADDEVKKRINEALQKALSRLNIMAKSNPTANSGLQVVRTCYEKVKEILKIGGTKSTGSGDSGESWWSGDTLAESSSSQLPRNLADGTVPEFAPGLNDTLAPLDENLPSMAFWDNANTFDSTYWLNNMNQIPDLAPDHDPDNASTWDSLLL</sequence>
<dbReference type="GO" id="GO:0005634">
    <property type="term" value="C:nucleus"/>
    <property type="evidence" value="ECO:0007669"/>
    <property type="project" value="UniProtKB-SubCell"/>
</dbReference>
<dbReference type="Pfam" id="PF04082">
    <property type="entry name" value="Fungal_trans"/>
    <property type="match status" value="1"/>
</dbReference>
<keyword evidence="3" id="KW-0539">Nucleus</keyword>
<keyword evidence="2" id="KW-0479">Metal-binding</keyword>
<dbReference type="PANTHER" id="PTHR31001">
    <property type="entry name" value="UNCHARACTERIZED TRANSCRIPTIONAL REGULATORY PROTEIN"/>
    <property type="match status" value="1"/>
</dbReference>
<dbReference type="SUPFAM" id="SSF57701">
    <property type="entry name" value="Zn2/Cys6 DNA-binding domain"/>
    <property type="match status" value="1"/>
</dbReference>
<dbReference type="OrthoDB" id="5344325at2759"/>
<dbReference type="AlphaFoldDB" id="A0A5N5DD11"/>
<dbReference type="InterPro" id="IPR050613">
    <property type="entry name" value="Sec_Metabolite_Reg"/>
</dbReference>
<reference evidence="6 7" key="1">
    <citation type="journal article" date="2019" name="Sci. Rep.">
        <title>A multi-omics analysis of the grapevine pathogen Lasiodiplodia theobromae reveals that temperature affects the expression of virulence- and pathogenicity-related genes.</title>
        <authorList>
            <person name="Felix C."/>
            <person name="Meneses R."/>
            <person name="Goncalves M.F.M."/>
            <person name="Tilleman L."/>
            <person name="Duarte A.S."/>
            <person name="Jorrin-Novo J.V."/>
            <person name="Van de Peer Y."/>
            <person name="Deforce D."/>
            <person name="Van Nieuwerburgh F."/>
            <person name="Esteves A.C."/>
            <person name="Alves A."/>
        </authorList>
    </citation>
    <scope>NUCLEOTIDE SEQUENCE [LARGE SCALE GENOMIC DNA]</scope>
    <source>
        <strain evidence="6 7">LA-SOL3</strain>
    </source>
</reference>
<gene>
    <name evidence="6" type="ORF">DBV05_g6091</name>
</gene>
<feature type="region of interest" description="Disordered" evidence="4">
    <location>
        <begin position="562"/>
        <end position="590"/>
    </location>
</feature>
<dbReference type="GO" id="GO:0003677">
    <property type="term" value="F:DNA binding"/>
    <property type="evidence" value="ECO:0007669"/>
    <property type="project" value="InterPro"/>
</dbReference>
<dbReference type="InterPro" id="IPR036864">
    <property type="entry name" value="Zn2-C6_fun-type_DNA-bd_sf"/>
</dbReference>
<dbReference type="GO" id="GO:0008270">
    <property type="term" value="F:zinc ion binding"/>
    <property type="evidence" value="ECO:0007669"/>
    <property type="project" value="InterPro"/>
</dbReference>
<evidence type="ECO:0000256" key="1">
    <source>
        <dbReference type="ARBA" id="ARBA00004123"/>
    </source>
</evidence>
<dbReference type="InterPro" id="IPR007219">
    <property type="entry name" value="XnlR_reg_dom"/>
</dbReference>
<dbReference type="SMART" id="SM00066">
    <property type="entry name" value="GAL4"/>
    <property type="match status" value="1"/>
</dbReference>
<dbReference type="PROSITE" id="PS00463">
    <property type="entry name" value="ZN2_CY6_FUNGAL_1"/>
    <property type="match status" value="1"/>
</dbReference>
<proteinExistence type="predicted"/>
<comment type="subcellular location">
    <subcellularLocation>
        <location evidence="1">Nucleus</location>
    </subcellularLocation>
</comment>
<evidence type="ECO:0000259" key="5">
    <source>
        <dbReference type="PROSITE" id="PS50048"/>
    </source>
</evidence>
<dbReference type="InterPro" id="IPR001138">
    <property type="entry name" value="Zn2Cys6_DnaBD"/>
</dbReference>
<dbReference type="CDD" id="cd12148">
    <property type="entry name" value="fungal_TF_MHR"/>
    <property type="match status" value="1"/>
</dbReference>
<dbReference type="Proteomes" id="UP000325902">
    <property type="component" value="Unassembled WGS sequence"/>
</dbReference>
<dbReference type="PANTHER" id="PTHR31001:SF87">
    <property type="entry name" value="COL-21"/>
    <property type="match status" value="1"/>
</dbReference>
<protein>
    <submittedName>
        <fullName evidence="6">Putative transcriptional regulatory protein</fullName>
    </submittedName>
</protein>
<name>A0A5N5DD11_9PEZI</name>
<evidence type="ECO:0000256" key="2">
    <source>
        <dbReference type="ARBA" id="ARBA00022723"/>
    </source>
</evidence>
<dbReference type="Pfam" id="PF00172">
    <property type="entry name" value="Zn_clus"/>
    <property type="match status" value="1"/>
</dbReference>
<evidence type="ECO:0000256" key="4">
    <source>
        <dbReference type="SAM" id="MobiDB-lite"/>
    </source>
</evidence>
<dbReference type="GO" id="GO:0006351">
    <property type="term" value="P:DNA-templated transcription"/>
    <property type="evidence" value="ECO:0007669"/>
    <property type="project" value="InterPro"/>
</dbReference>
<evidence type="ECO:0000313" key="7">
    <source>
        <dbReference type="Proteomes" id="UP000325902"/>
    </source>
</evidence>
<evidence type="ECO:0000313" key="6">
    <source>
        <dbReference type="EMBL" id="KAB2575320.1"/>
    </source>
</evidence>
<dbReference type="PROSITE" id="PS50048">
    <property type="entry name" value="ZN2_CY6_FUNGAL_2"/>
    <property type="match status" value="1"/>
</dbReference>
<feature type="domain" description="Zn(2)-C6 fungal-type" evidence="5">
    <location>
        <begin position="17"/>
        <end position="48"/>
    </location>
</feature>
<comment type="caution">
    <text evidence="6">The sequence shown here is derived from an EMBL/GenBank/DDBJ whole genome shotgun (WGS) entry which is preliminary data.</text>
</comment>
<dbReference type="Gene3D" id="4.10.240.10">
    <property type="entry name" value="Zn(2)-C6 fungal-type DNA-binding domain"/>
    <property type="match status" value="1"/>
</dbReference>
<dbReference type="EMBL" id="VCHE01000034">
    <property type="protein sequence ID" value="KAB2575320.1"/>
    <property type="molecule type" value="Genomic_DNA"/>
</dbReference>